<dbReference type="EMBL" id="FAXN01000033">
    <property type="protein sequence ID" value="CUV65431.1"/>
    <property type="molecule type" value="Genomic_DNA"/>
</dbReference>
<dbReference type="PANTHER" id="PTHR32481">
    <property type="entry name" value="AMINOPEPTIDASE"/>
    <property type="match status" value="1"/>
</dbReference>
<dbReference type="InterPro" id="IPR051464">
    <property type="entry name" value="Peptidase_M42_aminopept"/>
</dbReference>
<proteinExistence type="predicted"/>
<dbReference type="AlphaFoldDB" id="A0A0S4XM89"/>
<reference evidence="1" key="1">
    <citation type="submission" date="2015-11" db="EMBL/GenBank/DDBJ databases">
        <authorList>
            <person name="Zhang Y."/>
            <person name="Guo Z."/>
        </authorList>
    </citation>
    <scope>NUCLEOTIDE SEQUENCE</scope>
    <source>
        <strain evidence="1">BN30871</strain>
    </source>
</reference>
<dbReference type="SUPFAM" id="SSF53187">
    <property type="entry name" value="Zn-dependent exopeptidases"/>
    <property type="match status" value="1"/>
</dbReference>
<protein>
    <recommendedName>
        <fullName evidence="2">Peptidase M42</fullName>
    </recommendedName>
</protein>
<organism evidence="1">
    <name type="scientific">Sulfurovum sp. enrichment culture clone C5</name>
    <dbReference type="NCBI Taxonomy" id="497650"/>
    <lineage>
        <taxon>Bacteria</taxon>
        <taxon>Pseudomonadati</taxon>
        <taxon>Campylobacterota</taxon>
        <taxon>Epsilonproteobacteria</taxon>
        <taxon>Campylobacterales</taxon>
        <taxon>Sulfurovaceae</taxon>
        <taxon>Sulfurovum</taxon>
        <taxon>environmental samples</taxon>
    </lineage>
</organism>
<evidence type="ECO:0000313" key="1">
    <source>
        <dbReference type="EMBL" id="CUV65431.1"/>
    </source>
</evidence>
<dbReference type="Gene3D" id="3.40.630.10">
    <property type="entry name" value="Zn peptidases"/>
    <property type="match status" value="1"/>
</dbReference>
<name>A0A0S4XM89_9BACT</name>
<evidence type="ECO:0008006" key="2">
    <source>
        <dbReference type="Google" id="ProtNLM"/>
    </source>
</evidence>
<sequence length="350" mass="39717">MKQFESYFDLLKQLIRTPSVVGAENPYFMALKRELEDIGIKATLYEGLLVAQGNDPESGYISSHADRHGLICTGPNEFQYAAYISKNRGDLTGNSISEQTYKSFVGRFLGQKVQAYSPCSGNYLGMGTIKTTYICERRGNLIFEIDGLEYLSPNIPVAFLDKLTLKDDFVMAQLDNVITNAMIIYLYQLGYQGTAFFTAEEEAGKSWRYLLEWFQRFDISTDKLLILDTSPYSDVSTIEKLDIVFRRRDSHARFKSPLQTQLIKFCRKNKISYDYKDRYIKERNKQTVESGGKPSSIGSTELGRLIVASKNKIQGTTLQVPTTGYHTVEETAKIESIIKALQALKSLYLN</sequence>
<dbReference type="PANTHER" id="PTHR32481:SF0">
    <property type="entry name" value="AMINOPEPTIDASE YPDE-RELATED"/>
    <property type="match status" value="1"/>
</dbReference>
<gene>
    <name evidence="1" type="ORF">BN3087_330047</name>
</gene>
<accession>A0A0S4XM89</accession>